<reference evidence="1 2" key="1">
    <citation type="submission" date="2015-01" db="EMBL/GenBank/DDBJ databases">
        <title>Evolution of Trichinella species and genotypes.</title>
        <authorList>
            <person name="Korhonen P.K."/>
            <person name="Edoardo P."/>
            <person name="Giuseppe L.R."/>
            <person name="Gasser R.B."/>
        </authorList>
    </citation>
    <scope>NUCLEOTIDE SEQUENCE [LARGE SCALE GENOMIC DNA]</scope>
    <source>
        <strain evidence="1">ISS3</strain>
    </source>
</reference>
<comment type="caution">
    <text evidence="1">The sequence shown here is derived from an EMBL/GenBank/DDBJ whole genome shotgun (WGS) entry which is preliminary data.</text>
</comment>
<sequence length="111" mass="12597">MRICDMEYVKVVYVYEKTALSTTDDMEKLPRMSVMLIILGSIQWAVMDTQHLVGQAGAGREKTGRRICDMEYVKVEKRMCSDIINDAVASAEFLGLNFNDIRTIEKAVLTI</sequence>
<keyword evidence="2" id="KW-1185">Reference proteome</keyword>
<dbReference type="EMBL" id="JYDH01000151">
    <property type="protein sequence ID" value="KRY30079.1"/>
    <property type="molecule type" value="Genomic_DNA"/>
</dbReference>
<dbReference type="OrthoDB" id="10578728at2759"/>
<protein>
    <submittedName>
        <fullName evidence="1">Uncharacterized protein</fullName>
    </submittedName>
</protein>
<dbReference type="Proteomes" id="UP000054776">
    <property type="component" value="Unassembled WGS sequence"/>
</dbReference>
<gene>
    <name evidence="1" type="ORF">T01_251</name>
</gene>
<accession>A0A0V1AZA5</accession>
<organism evidence="1 2">
    <name type="scientific">Trichinella spiralis</name>
    <name type="common">Trichina worm</name>
    <dbReference type="NCBI Taxonomy" id="6334"/>
    <lineage>
        <taxon>Eukaryota</taxon>
        <taxon>Metazoa</taxon>
        <taxon>Ecdysozoa</taxon>
        <taxon>Nematoda</taxon>
        <taxon>Enoplea</taxon>
        <taxon>Dorylaimia</taxon>
        <taxon>Trichinellida</taxon>
        <taxon>Trichinellidae</taxon>
        <taxon>Trichinella</taxon>
    </lineage>
</organism>
<dbReference type="AlphaFoldDB" id="A0A0V1AZA5"/>
<name>A0A0V1AZA5_TRISP</name>
<dbReference type="InParanoid" id="A0A0V1AZA5"/>
<proteinExistence type="predicted"/>
<evidence type="ECO:0000313" key="1">
    <source>
        <dbReference type="EMBL" id="KRY30079.1"/>
    </source>
</evidence>
<evidence type="ECO:0000313" key="2">
    <source>
        <dbReference type="Proteomes" id="UP000054776"/>
    </source>
</evidence>